<evidence type="ECO:0000313" key="2">
    <source>
        <dbReference type="Proteomes" id="UP000637578"/>
    </source>
</evidence>
<reference evidence="1" key="2">
    <citation type="submission" date="2020-09" db="EMBL/GenBank/DDBJ databases">
        <authorList>
            <person name="Sun Q."/>
            <person name="Zhou Y."/>
        </authorList>
    </citation>
    <scope>NUCLEOTIDE SEQUENCE</scope>
    <source>
        <strain evidence="1">CGMCC 4.5737</strain>
    </source>
</reference>
<proteinExistence type="predicted"/>
<gene>
    <name evidence="1" type="ORF">GCM10012275_10390</name>
</gene>
<protein>
    <submittedName>
        <fullName evidence="1">Uncharacterized protein</fullName>
    </submittedName>
</protein>
<sequence>MFSVSEVELGSQVRGEPVRAGARLGDERAGVEAGGCGHLVEAGCRRTHSQDTAHAVAGHPDRAGASLGLRGEEIQTGTGIADHALHGKGVVLRNDLTFDLHEVECVAVVLPHNRERPGGYRIYEIEDPRRKTAGRRRPRERLWCGPFALT</sequence>
<dbReference type="AlphaFoldDB" id="A0A8J3C6P2"/>
<organism evidence="1 2">
    <name type="scientific">Longimycelium tulufanense</name>
    <dbReference type="NCBI Taxonomy" id="907463"/>
    <lineage>
        <taxon>Bacteria</taxon>
        <taxon>Bacillati</taxon>
        <taxon>Actinomycetota</taxon>
        <taxon>Actinomycetes</taxon>
        <taxon>Pseudonocardiales</taxon>
        <taxon>Pseudonocardiaceae</taxon>
        <taxon>Longimycelium</taxon>
    </lineage>
</organism>
<comment type="caution">
    <text evidence="1">The sequence shown here is derived from an EMBL/GenBank/DDBJ whole genome shotgun (WGS) entry which is preliminary data.</text>
</comment>
<dbReference type="EMBL" id="BMMK01000003">
    <property type="protein sequence ID" value="GGM41305.1"/>
    <property type="molecule type" value="Genomic_DNA"/>
</dbReference>
<name>A0A8J3C6P2_9PSEU</name>
<evidence type="ECO:0000313" key="1">
    <source>
        <dbReference type="EMBL" id="GGM41305.1"/>
    </source>
</evidence>
<dbReference type="Proteomes" id="UP000637578">
    <property type="component" value="Unassembled WGS sequence"/>
</dbReference>
<reference evidence="1" key="1">
    <citation type="journal article" date="2014" name="Int. J. Syst. Evol. Microbiol.">
        <title>Complete genome sequence of Corynebacterium casei LMG S-19264T (=DSM 44701T), isolated from a smear-ripened cheese.</title>
        <authorList>
            <consortium name="US DOE Joint Genome Institute (JGI-PGF)"/>
            <person name="Walter F."/>
            <person name="Albersmeier A."/>
            <person name="Kalinowski J."/>
            <person name="Ruckert C."/>
        </authorList>
    </citation>
    <scope>NUCLEOTIDE SEQUENCE</scope>
    <source>
        <strain evidence="1">CGMCC 4.5737</strain>
    </source>
</reference>
<accession>A0A8J3C6P2</accession>
<keyword evidence="2" id="KW-1185">Reference proteome</keyword>